<protein>
    <submittedName>
        <fullName evidence="1">Uncharacterized protein</fullName>
    </submittedName>
</protein>
<keyword evidence="2" id="KW-1185">Reference proteome</keyword>
<dbReference type="SUPFAM" id="SSF50249">
    <property type="entry name" value="Nucleic acid-binding proteins"/>
    <property type="match status" value="1"/>
</dbReference>
<dbReference type="EMBL" id="OOIL02001249">
    <property type="protein sequence ID" value="VFQ73690.1"/>
    <property type="molecule type" value="Genomic_DNA"/>
</dbReference>
<evidence type="ECO:0000313" key="1">
    <source>
        <dbReference type="EMBL" id="VFQ73690.1"/>
    </source>
</evidence>
<gene>
    <name evidence="1" type="ORF">CCAM_LOCUS15466</name>
</gene>
<dbReference type="Proteomes" id="UP000595140">
    <property type="component" value="Unassembled WGS sequence"/>
</dbReference>
<organism evidence="1 2">
    <name type="scientific">Cuscuta campestris</name>
    <dbReference type="NCBI Taxonomy" id="132261"/>
    <lineage>
        <taxon>Eukaryota</taxon>
        <taxon>Viridiplantae</taxon>
        <taxon>Streptophyta</taxon>
        <taxon>Embryophyta</taxon>
        <taxon>Tracheophyta</taxon>
        <taxon>Spermatophyta</taxon>
        <taxon>Magnoliopsida</taxon>
        <taxon>eudicotyledons</taxon>
        <taxon>Gunneridae</taxon>
        <taxon>Pentapetalae</taxon>
        <taxon>asterids</taxon>
        <taxon>lamiids</taxon>
        <taxon>Solanales</taxon>
        <taxon>Convolvulaceae</taxon>
        <taxon>Cuscuteae</taxon>
        <taxon>Cuscuta</taxon>
        <taxon>Cuscuta subgen. Grammica</taxon>
        <taxon>Cuscuta sect. Cleistogrammica</taxon>
    </lineage>
</organism>
<evidence type="ECO:0000313" key="2">
    <source>
        <dbReference type="Proteomes" id="UP000595140"/>
    </source>
</evidence>
<reference evidence="1 2" key="1">
    <citation type="submission" date="2018-04" db="EMBL/GenBank/DDBJ databases">
        <authorList>
            <person name="Vogel A."/>
        </authorList>
    </citation>
    <scope>NUCLEOTIDE SEQUENCE [LARGE SCALE GENOMIC DNA]</scope>
</reference>
<dbReference type="Gene3D" id="2.40.50.140">
    <property type="entry name" value="Nucleic acid-binding proteins"/>
    <property type="match status" value="1"/>
</dbReference>
<dbReference type="OrthoDB" id="1110790at2759"/>
<dbReference type="InterPro" id="IPR012340">
    <property type="entry name" value="NA-bd_OB-fold"/>
</dbReference>
<dbReference type="AlphaFoldDB" id="A0A484LBE7"/>
<sequence>MYYCMYCACRVLNVTPRYLIKLAVRDDYETTTFMLFDQEASSILNTSCSKLLEKIDVDGSTENPAEFGELFLGKSFLFKVEVRSMFKGRMEQSFRVSKICHDATVLTWFIESATPKSGKNNSNREGQIYSVGEDFFHITKATTIESLKDCTEDGEYAIYGTIIDSDWFIAMCRCGAGLKWSPAVAPTIELMVRNAL</sequence>
<accession>A0A484LBE7</accession>
<proteinExistence type="predicted"/>
<name>A0A484LBE7_9ASTE</name>